<feature type="compositionally biased region" description="Acidic residues" evidence="8">
    <location>
        <begin position="25"/>
        <end position="35"/>
    </location>
</feature>
<feature type="domain" description="Ribosome-assembly protein 3 C-terminal" evidence="9">
    <location>
        <begin position="63"/>
        <end position="108"/>
    </location>
</feature>
<evidence type="ECO:0000256" key="2">
    <source>
        <dbReference type="ARBA" id="ARBA00004604"/>
    </source>
</evidence>
<dbReference type="GO" id="GO:0005730">
    <property type="term" value="C:nucleolus"/>
    <property type="evidence" value="ECO:0007669"/>
    <property type="project" value="UniProtKB-SubCell"/>
</dbReference>
<comment type="similarity">
    <text evidence="3">Belongs to the RSA3 family.</text>
</comment>
<comment type="subcellular location">
    <subcellularLocation>
        <location evidence="2">Nucleus</location>
        <location evidence="2">Nucleolus</location>
    </subcellularLocation>
</comment>
<keyword evidence="7" id="KW-0687">Ribonucleoprotein</keyword>
<evidence type="ECO:0000313" key="11">
    <source>
        <dbReference type="Proteomes" id="UP000285326"/>
    </source>
</evidence>
<evidence type="ECO:0000256" key="4">
    <source>
        <dbReference type="ARBA" id="ARBA00015339"/>
    </source>
</evidence>
<evidence type="ECO:0000256" key="5">
    <source>
        <dbReference type="ARBA" id="ARBA00022517"/>
    </source>
</evidence>
<dbReference type="GO" id="GO:0030687">
    <property type="term" value="C:preribosome, large subunit precursor"/>
    <property type="evidence" value="ECO:0007669"/>
    <property type="project" value="TreeGrafter"/>
</dbReference>
<organism evidence="10 11">
    <name type="scientific">Golovinomyces cichoracearum</name>
    <dbReference type="NCBI Taxonomy" id="62708"/>
    <lineage>
        <taxon>Eukaryota</taxon>
        <taxon>Fungi</taxon>
        <taxon>Dikarya</taxon>
        <taxon>Ascomycota</taxon>
        <taxon>Pezizomycotina</taxon>
        <taxon>Leotiomycetes</taxon>
        <taxon>Erysiphales</taxon>
        <taxon>Erysiphaceae</taxon>
        <taxon>Golovinomyces</taxon>
    </lineage>
</organism>
<accession>A0A420IBY9</accession>
<reference evidence="10 11" key="1">
    <citation type="journal article" date="2018" name="BMC Genomics">
        <title>Comparative genome analyses reveal sequence features reflecting distinct modes of host-adaptation between dicot and monocot powdery mildew.</title>
        <authorList>
            <person name="Wu Y."/>
            <person name="Ma X."/>
            <person name="Pan Z."/>
            <person name="Kale S.D."/>
            <person name="Song Y."/>
            <person name="King H."/>
            <person name="Zhang Q."/>
            <person name="Presley C."/>
            <person name="Deng X."/>
            <person name="Wei C.I."/>
            <person name="Xiao S."/>
        </authorList>
    </citation>
    <scope>NUCLEOTIDE SEQUENCE [LARGE SCALE GENOMIC DNA]</scope>
    <source>
        <strain evidence="10">UMSG1</strain>
    </source>
</reference>
<evidence type="ECO:0000256" key="1">
    <source>
        <dbReference type="ARBA" id="ARBA00003035"/>
    </source>
</evidence>
<dbReference type="EMBL" id="MCBS01024957">
    <property type="protein sequence ID" value="RKF72027.1"/>
    <property type="molecule type" value="Genomic_DNA"/>
</dbReference>
<dbReference type="GO" id="GO:0000027">
    <property type="term" value="P:ribosomal large subunit assembly"/>
    <property type="evidence" value="ECO:0007669"/>
    <property type="project" value="TreeGrafter"/>
</dbReference>
<proteinExistence type="inferred from homology"/>
<dbReference type="Pfam" id="PF14615">
    <property type="entry name" value="Rsa3"/>
    <property type="match status" value="1"/>
</dbReference>
<protein>
    <recommendedName>
        <fullName evidence="4">Ribosome assembly protein 3</fullName>
    </recommendedName>
</protein>
<name>A0A420IBY9_9PEZI</name>
<evidence type="ECO:0000313" key="10">
    <source>
        <dbReference type="EMBL" id="RKF72027.1"/>
    </source>
</evidence>
<evidence type="ECO:0000256" key="7">
    <source>
        <dbReference type="ARBA" id="ARBA00023274"/>
    </source>
</evidence>
<comment type="caution">
    <text evidence="10">The sequence shown here is derived from an EMBL/GenBank/DDBJ whole genome shotgun (WGS) entry which is preliminary data.</text>
</comment>
<keyword evidence="6" id="KW-0539">Nucleus</keyword>
<evidence type="ECO:0000256" key="6">
    <source>
        <dbReference type="ARBA" id="ARBA00023242"/>
    </source>
</evidence>
<evidence type="ECO:0000256" key="3">
    <source>
        <dbReference type="ARBA" id="ARBA00006256"/>
    </source>
</evidence>
<comment type="function">
    <text evidence="1">Required for efficient biogenesis of the 60S ribosomal subunit.</text>
</comment>
<keyword evidence="5" id="KW-0690">Ribosome biogenesis</keyword>
<gene>
    <name evidence="10" type="ORF">GcM1_249118</name>
</gene>
<evidence type="ECO:0000256" key="8">
    <source>
        <dbReference type="SAM" id="MobiDB-lite"/>
    </source>
</evidence>
<dbReference type="InterPro" id="IPR028217">
    <property type="entry name" value="Rsa3_C"/>
</dbReference>
<sequence>MPKKINAGSKSARHKKKKPRTDVSTESDSEPEGREEENQCVEKKLNIADEPKPITDEEISATFSKIYQHMVTTEFSNDIELLRSADDFNDSSIPILINALQQGTSLFTIEEQRRVVLASLNNDKRQES</sequence>
<dbReference type="AlphaFoldDB" id="A0A420IBY9"/>
<feature type="region of interest" description="Disordered" evidence="8">
    <location>
        <begin position="1"/>
        <end position="40"/>
    </location>
</feature>
<dbReference type="PANTHER" id="PTHR28127:SF1">
    <property type="entry name" value="RIBOSOME ASSEMBLY PROTEIN 3"/>
    <property type="match status" value="1"/>
</dbReference>
<dbReference type="PANTHER" id="PTHR28127">
    <property type="entry name" value="RIBOSOME ASSEMBLY PROTEIN 3"/>
    <property type="match status" value="1"/>
</dbReference>
<dbReference type="Proteomes" id="UP000285326">
    <property type="component" value="Unassembled WGS sequence"/>
</dbReference>
<evidence type="ECO:0000259" key="9">
    <source>
        <dbReference type="Pfam" id="PF14615"/>
    </source>
</evidence>
<dbReference type="InterPro" id="IPR051898">
    <property type="entry name" value="Ribosome_Assembly_3"/>
</dbReference>